<gene>
    <name evidence="2" type="ORF">BSAL_20090</name>
</gene>
<dbReference type="EMBL" id="CYKH01001716">
    <property type="protein sequence ID" value="CUG89250.1"/>
    <property type="molecule type" value="Genomic_DNA"/>
</dbReference>
<evidence type="ECO:0000313" key="2">
    <source>
        <dbReference type="EMBL" id="CUG89250.1"/>
    </source>
</evidence>
<dbReference type="Proteomes" id="UP000051952">
    <property type="component" value="Unassembled WGS sequence"/>
</dbReference>
<proteinExistence type="predicted"/>
<evidence type="ECO:0000256" key="1">
    <source>
        <dbReference type="SAM" id="MobiDB-lite"/>
    </source>
</evidence>
<reference evidence="3" key="1">
    <citation type="submission" date="2015-09" db="EMBL/GenBank/DDBJ databases">
        <authorList>
            <consortium name="Pathogen Informatics"/>
        </authorList>
    </citation>
    <scope>NUCLEOTIDE SEQUENCE [LARGE SCALE GENOMIC DNA]</scope>
    <source>
        <strain evidence="3">Lake Konstanz</strain>
    </source>
</reference>
<organism evidence="2 3">
    <name type="scientific">Bodo saltans</name>
    <name type="common">Flagellated protozoan</name>
    <dbReference type="NCBI Taxonomy" id="75058"/>
    <lineage>
        <taxon>Eukaryota</taxon>
        <taxon>Discoba</taxon>
        <taxon>Euglenozoa</taxon>
        <taxon>Kinetoplastea</taxon>
        <taxon>Metakinetoplastina</taxon>
        <taxon>Eubodonida</taxon>
        <taxon>Bodonidae</taxon>
        <taxon>Bodo</taxon>
    </lineage>
</organism>
<evidence type="ECO:0000313" key="3">
    <source>
        <dbReference type="Proteomes" id="UP000051952"/>
    </source>
</evidence>
<name>A0A0S4JIL2_BODSA</name>
<dbReference type="VEuPathDB" id="TriTrypDB:BSAL_20090"/>
<accession>A0A0S4JIL2</accession>
<sequence length="1010" mass="113105">MFQVEQAAEESSRKRLREEWTEASHKLLVKFLAELMDYAVRYGRLGTAVSVDKRANWVNGWVNDLKENNFQDLLFSKLRAMNLTARVGDVVTSLEDIYLLAKNARAQTSDLEYVLYRVERHTWTATVKQLLVACIKWKTLGRTPLDFDVLDEMTNARRVFTDFVTELVLDTEDMPGPNDRSAESFEKAHETDDGHTFFRLKFAATVSTAVRLIERRPKSPLPNDYSTSPPVIPPELGKYLGSPAPALVISVSGETGSGKTTSVLLALKYNRFVTFYATADDLSISGLEDLLKEMADSSRHAAMAAEHLVSTMTHHRGWMPTKPTKRRVALVIDELGQYPLATRAIAKIVKAQTTRPIKENASSAGEENTKPSEIKDISTSIELFQQFFMSGDVRIILVGTGTDHAFSAVGSLPATHAHVSANDFSDVTVSFEKHSMQWRSIKNALDPIELQRGIFLKILRLSRNPRMAAILGVLDRIGVDDLLCKVDCRGVKQSELRDHFRCVLWGALRESRKYNAMRTLHSLQATTHFSCAFAIACSNEEQKVDYPLLRTYVNTYGLLRDCTPLVTEGTLPKGQTTAKTTPDTPKPKVMTHRFEMSPATVEIGLSSFGMTMPNDGWVGFESMMCSLLYLHAFGASCAARLNIELSGVDSKLVSEDEADPIAKVKTWIRLRAKCATSVVQGTLKEQVRSCGDAAAALKRLAKEQVSSGEERQVCIVVARNGDCVSFADVIVGLVVPSDDDHGFHTTHLLLLRLKYLDNTPFSVHDEWRELYKMGSTDVRALVADCAAKLEKYRWDDAMARIHVSKKLAEQCHKNCDFKKPAGREDVFAAICRGNPSQRALSSYEAELHKYTHDGSVSIPSLAAKFLSDQMKAADEPTTDKITSAFRLKRCQASHAFVLDVNRIMENDDATVDEQFTQIVEAFEHYERFAADNNAPSRFPHVQKHKLTVDRFVVLYRCMDSVPPQRVVGVLRPDNILVIDNKNRPAAFYPTGWEHETFKPETRVTGVFRSQ</sequence>
<feature type="region of interest" description="Disordered" evidence="1">
    <location>
        <begin position="570"/>
        <end position="590"/>
    </location>
</feature>
<dbReference type="AlphaFoldDB" id="A0A0S4JIL2"/>
<protein>
    <submittedName>
        <fullName evidence="2">Uncharacterized protein</fullName>
    </submittedName>
</protein>
<keyword evidence="3" id="KW-1185">Reference proteome</keyword>